<keyword evidence="3" id="KW-0675">Receptor</keyword>
<accession>A0A2J8AEJ0</accession>
<dbReference type="PANTHER" id="PTHR43081">
    <property type="entry name" value="ADENYLATE CYCLASE, TERMINAL-DIFFERENTIATION SPECIFIC-RELATED"/>
    <property type="match status" value="1"/>
</dbReference>
<name>A0A2J8AEJ0_9CHLO</name>
<evidence type="ECO:0000256" key="1">
    <source>
        <dbReference type="SAM" id="MobiDB-lite"/>
    </source>
</evidence>
<dbReference type="Gene3D" id="3.30.70.1230">
    <property type="entry name" value="Nucleotide cyclase"/>
    <property type="match status" value="2"/>
</dbReference>
<keyword evidence="4" id="KW-1185">Reference proteome</keyword>
<evidence type="ECO:0000313" key="3">
    <source>
        <dbReference type="EMBL" id="PNH10934.1"/>
    </source>
</evidence>
<protein>
    <submittedName>
        <fullName evidence="3">Receptor-type adenylate cyclase A</fullName>
    </submittedName>
</protein>
<dbReference type="InterPro" id="IPR029787">
    <property type="entry name" value="Nucleotide_cyclase"/>
</dbReference>
<evidence type="ECO:0000259" key="2">
    <source>
        <dbReference type="PROSITE" id="PS50125"/>
    </source>
</evidence>
<comment type="caution">
    <text evidence="3">The sequence shown here is derived from an EMBL/GenBank/DDBJ whole genome shotgun (WGS) entry which is preliminary data.</text>
</comment>
<feature type="compositionally biased region" description="Pro residues" evidence="1">
    <location>
        <begin position="458"/>
        <end position="472"/>
    </location>
</feature>
<reference evidence="3 4" key="1">
    <citation type="journal article" date="2017" name="Mol. Biol. Evol.">
        <title>The 4-celled Tetrabaena socialis nuclear genome reveals the essential components for genetic control of cell number at the origin of multicellularity in the volvocine lineage.</title>
        <authorList>
            <person name="Featherston J."/>
            <person name="Arakaki Y."/>
            <person name="Hanschen E.R."/>
            <person name="Ferris P.J."/>
            <person name="Michod R.E."/>
            <person name="Olson B.J.S.C."/>
            <person name="Nozaki H."/>
            <person name="Durand P.M."/>
        </authorList>
    </citation>
    <scope>NUCLEOTIDE SEQUENCE [LARGE SCALE GENOMIC DNA]</scope>
    <source>
        <strain evidence="3 4">NIES-571</strain>
    </source>
</reference>
<feature type="compositionally biased region" description="Gly residues" evidence="1">
    <location>
        <begin position="633"/>
        <end position="646"/>
    </location>
</feature>
<sequence>MYQAERRPGLRKRLDPWRADMRRRAAAALRAEAAGLAVLAAVCNWSAPRAHPPKTSEDGATAPISGWCESFPPGCSYDGIMLAAIWTSFVATAGRQQGAFFDPQTMASRLTGEGMAEALRIFRSLHQYQLEPHPPDCMRLSLALISSRCAFFPVVSTAWKAAVSGSAGFLRGRLGVARLPGSEVVEHPDTGLLVPCTQQLCPFAEVLPMQSPPPELAADDDAAPPSQPPAQPLPPAPAAAYGNDILTDLVAGTPRRALRHSAATGPVQPELKRRLADDSGATGAGATAAALLPALPDRRALVNFAPFLGRGAVSVGISARAPAFEQFAAWRAVSAALSAERMWVAVLDPASMISPVRDSHMSDASMDRWVAAGYDRAAVSDFLSTFRAVVLHPNALTGPRVPGAQQLSSLLAQAAKAEQYTGATEEQLVQALREQLLALFNASDPALQASYWADIGYQPPPSPPRAEPPAPRRPSMTPVQGMATALACIVTVGVLATAFAICLSGDYLRYHPAIVMRMSAAPTYGRKTTLMITDIQDSTRMWEQLDESVMNGALNLHNRCIRQLLPKYGAYECHTEGDSFILAFSSPLDAVQCALEIQVQGDAARALRGGVGCGALIGERSGLAAAGAPPPRGGGGGGGGSGGGPRLGSPPPPALSPPSTGLLPPPPELARSFSIHRRHSAIATLWPGAFQNPNAAYGPAGPSRFLAAEVLQELNANLESLTSAAAAVVQPPAAGGGGGGGRGGGGGKGGGAGAGAEDAPAGRRRPAGVAARGGGGAAAASSVEGLPLAEAAGEAAPRLSPLALVQRSAMSMTQLRDAMRMGGSFTGGGGGGSVRLGGGGGGDFGAHGPQMQALLHAHATSKAQSIAGTAPASPAHPFAAHRNHSATLPKSRTASLLLPCRQQQPGSHSLPLGSSQGMMQRLRPTHRNSGTGYGSGGGAAAAAVAAPLCFRGFRVRIGISSGLLPGRDVIWVKRSGRVAYSGPCMQATRLVSDAGQGGMVLLSGDAWAALQPWPDCLAGVKPLHCGRYRFVDPREEEGEMEWLSPLRAVGHGLYA</sequence>
<proteinExistence type="predicted"/>
<feature type="region of interest" description="Disordered" evidence="1">
    <location>
        <begin position="258"/>
        <end position="279"/>
    </location>
</feature>
<feature type="compositionally biased region" description="Pro residues" evidence="1">
    <location>
        <begin position="225"/>
        <end position="237"/>
    </location>
</feature>
<dbReference type="OrthoDB" id="2021138at2759"/>
<evidence type="ECO:0000313" key="4">
    <source>
        <dbReference type="Proteomes" id="UP000236333"/>
    </source>
</evidence>
<feature type="region of interest" description="Disordered" evidence="1">
    <location>
        <begin position="458"/>
        <end position="477"/>
    </location>
</feature>
<feature type="domain" description="Guanylate cyclase" evidence="2">
    <location>
        <begin position="529"/>
        <end position="589"/>
    </location>
</feature>
<dbReference type="Pfam" id="PF00211">
    <property type="entry name" value="Guanylate_cyc"/>
    <property type="match status" value="1"/>
</dbReference>
<dbReference type="SUPFAM" id="SSF55073">
    <property type="entry name" value="Nucleotide cyclase"/>
    <property type="match status" value="1"/>
</dbReference>
<dbReference type="GO" id="GO:0035556">
    <property type="term" value="P:intracellular signal transduction"/>
    <property type="evidence" value="ECO:0007669"/>
    <property type="project" value="InterPro"/>
</dbReference>
<feature type="region of interest" description="Disordered" evidence="1">
    <location>
        <begin position="211"/>
        <end position="238"/>
    </location>
</feature>
<dbReference type="PANTHER" id="PTHR43081:SF1">
    <property type="entry name" value="ADENYLATE CYCLASE, TERMINAL-DIFFERENTIATION SPECIFIC"/>
    <property type="match status" value="1"/>
</dbReference>
<dbReference type="AlphaFoldDB" id="A0A2J8AEJ0"/>
<dbReference type="Proteomes" id="UP000236333">
    <property type="component" value="Unassembled WGS sequence"/>
</dbReference>
<organism evidence="3 4">
    <name type="scientific">Tetrabaena socialis</name>
    <dbReference type="NCBI Taxonomy" id="47790"/>
    <lineage>
        <taxon>Eukaryota</taxon>
        <taxon>Viridiplantae</taxon>
        <taxon>Chlorophyta</taxon>
        <taxon>core chlorophytes</taxon>
        <taxon>Chlorophyceae</taxon>
        <taxon>CS clade</taxon>
        <taxon>Chlamydomonadales</taxon>
        <taxon>Tetrabaenaceae</taxon>
        <taxon>Tetrabaena</taxon>
    </lineage>
</organism>
<feature type="region of interest" description="Disordered" evidence="1">
    <location>
        <begin position="624"/>
        <end position="670"/>
    </location>
</feature>
<dbReference type="PROSITE" id="PS50125">
    <property type="entry name" value="GUANYLATE_CYCLASE_2"/>
    <property type="match status" value="1"/>
</dbReference>
<gene>
    <name evidence="3" type="ORF">TSOC_002252</name>
</gene>
<dbReference type="InterPro" id="IPR001054">
    <property type="entry name" value="A/G_cyclase"/>
</dbReference>
<dbReference type="GO" id="GO:0009190">
    <property type="term" value="P:cyclic nucleotide biosynthetic process"/>
    <property type="evidence" value="ECO:0007669"/>
    <property type="project" value="InterPro"/>
</dbReference>
<feature type="region of interest" description="Disordered" evidence="1">
    <location>
        <begin position="735"/>
        <end position="776"/>
    </location>
</feature>
<dbReference type="EMBL" id="PGGS01000042">
    <property type="protein sequence ID" value="PNH10934.1"/>
    <property type="molecule type" value="Genomic_DNA"/>
</dbReference>
<dbReference type="InterPro" id="IPR050697">
    <property type="entry name" value="Adenylyl/Guanylyl_Cyclase_3/4"/>
</dbReference>
<feature type="compositionally biased region" description="Gly residues" evidence="1">
    <location>
        <begin position="735"/>
        <end position="754"/>
    </location>
</feature>